<gene>
    <name evidence="1" type="ORF">SAMN05421818_11051</name>
</gene>
<proteinExistence type="predicted"/>
<keyword evidence="2" id="KW-1185">Reference proteome</keyword>
<evidence type="ECO:0000313" key="1">
    <source>
        <dbReference type="EMBL" id="SDH67840.1"/>
    </source>
</evidence>
<evidence type="ECO:0000313" key="2">
    <source>
        <dbReference type="Proteomes" id="UP000243588"/>
    </source>
</evidence>
<protein>
    <submittedName>
        <fullName evidence="1">Uncharacterized protein</fullName>
    </submittedName>
</protein>
<organism evidence="1 2">
    <name type="scientific">Myroides phaeus</name>
    <dbReference type="NCBI Taxonomy" id="702745"/>
    <lineage>
        <taxon>Bacteria</taxon>
        <taxon>Pseudomonadati</taxon>
        <taxon>Bacteroidota</taxon>
        <taxon>Flavobacteriia</taxon>
        <taxon>Flavobacteriales</taxon>
        <taxon>Flavobacteriaceae</taxon>
        <taxon>Myroides</taxon>
    </lineage>
</organism>
<reference evidence="2" key="1">
    <citation type="submission" date="2016-10" db="EMBL/GenBank/DDBJ databases">
        <authorList>
            <person name="Varghese N."/>
            <person name="Submissions S."/>
        </authorList>
    </citation>
    <scope>NUCLEOTIDE SEQUENCE [LARGE SCALE GENOMIC DNA]</scope>
    <source>
        <strain evidence="2">DSM 23313</strain>
    </source>
</reference>
<dbReference type="EMBL" id="FNDQ01000010">
    <property type="protein sequence ID" value="SDH67840.1"/>
    <property type="molecule type" value="Genomic_DNA"/>
</dbReference>
<dbReference type="Proteomes" id="UP000243588">
    <property type="component" value="Unassembled WGS sequence"/>
</dbReference>
<sequence>MWSIISMRNKIIAGGIMLLFTSCFLDKEYCEKVNKFTDEDDYQIILSEKPYNTSTNLVFHYVLKGKEVSTQRDTILKLYHYRWHDSFVFYWDKGDSIVKRKNTRVTEIHKKDTVYFMEWDCDTPLINGMTTDQVSQTGNFRMLKEKYYQEYR</sequence>
<name>A0A1G8EDI1_9FLAO</name>
<accession>A0A1G8EDI1</accession>
<dbReference type="STRING" id="702745.SAMN05421818_11051"/>
<dbReference type="AlphaFoldDB" id="A0A1G8EDI1"/>